<keyword evidence="5 12" id="KW-0808">Transferase</keyword>
<evidence type="ECO:0000256" key="9">
    <source>
        <dbReference type="ARBA" id="ARBA00023316"/>
    </source>
</evidence>
<keyword evidence="8 12" id="KW-0131">Cell cycle</keyword>
<dbReference type="GO" id="GO:0009252">
    <property type="term" value="P:peptidoglycan biosynthetic process"/>
    <property type="evidence" value="ECO:0007669"/>
    <property type="project" value="UniProtKB-UniRule"/>
</dbReference>
<evidence type="ECO:0000256" key="8">
    <source>
        <dbReference type="ARBA" id="ARBA00023306"/>
    </source>
</evidence>
<evidence type="ECO:0000256" key="6">
    <source>
        <dbReference type="ARBA" id="ARBA00022960"/>
    </source>
</evidence>
<dbReference type="AlphaFoldDB" id="A0A0G0LGK9"/>
<dbReference type="NCBIfam" id="NF006873">
    <property type="entry name" value="PRK09369.1"/>
    <property type="match status" value="1"/>
</dbReference>
<dbReference type="PANTHER" id="PTHR43783">
    <property type="entry name" value="UDP-N-ACETYLGLUCOSAMINE 1-CARBOXYVINYLTRANSFERASE"/>
    <property type="match status" value="1"/>
</dbReference>
<dbReference type="InterPro" id="IPR013792">
    <property type="entry name" value="RNA3'P_cycl/enolpyr_Trfase_a/b"/>
</dbReference>
<feature type="binding site" evidence="12">
    <location>
        <position position="305"/>
    </location>
    <ligand>
        <name>UDP-N-acetyl-alpha-D-glucosamine</name>
        <dbReference type="ChEBI" id="CHEBI:57705"/>
    </ligand>
</feature>
<evidence type="ECO:0000256" key="10">
    <source>
        <dbReference type="ARBA" id="ARBA00038367"/>
    </source>
</evidence>
<dbReference type="CDD" id="cd01555">
    <property type="entry name" value="UdpNAET"/>
    <property type="match status" value="1"/>
</dbReference>
<dbReference type="GO" id="GO:0019277">
    <property type="term" value="P:UDP-N-acetylgalactosamine biosynthetic process"/>
    <property type="evidence" value="ECO:0007669"/>
    <property type="project" value="InterPro"/>
</dbReference>
<feature type="binding site" evidence="12">
    <location>
        <begin position="22"/>
        <end position="23"/>
    </location>
    <ligand>
        <name>phosphoenolpyruvate</name>
        <dbReference type="ChEBI" id="CHEBI:58702"/>
    </ligand>
</feature>
<dbReference type="Proteomes" id="UP000034893">
    <property type="component" value="Unassembled WGS sequence"/>
</dbReference>
<dbReference type="EC" id="2.5.1.7" evidence="12"/>
<comment type="similarity">
    <text evidence="10 12">Belongs to the EPSP synthase family. MurA subfamily.</text>
</comment>
<evidence type="ECO:0000256" key="12">
    <source>
        <dbReference type="HAMAP-Rule" id="MF_00111"/>
    </source>
</evidence>
<dbReference type="SUPFAM" id="SSF55205">
    <property type="entry name" value="EPT/RTPC-like"/>
    <property type="match status" value="1"/>
</dbReference>
<comment type="caution">
    <text evidence="14">The sequence shown here is derived from an EMBL/GenBank/DDBJ whole genome shotgun (WGS) entry which is preliminary data.</text>
</comment>
<evidence type="ECO:0000256" key="3">
    <source>
        <dbReference type="ARBA" id="ARBA00022490"/>
    </source>
</evidence>
<keyword evidence="4 12" id="KW-0132">Cell division</keyword>
<comment type="pathway">
    <text evidence="2 12">Cell wall biogenesis; peptidoglycan biosynthesis.</text>
</comment>
<evidence type="ECO:0000256" key="1">
    <source>
        <dbReference type="ARBA" id="ARBA00004496"/>
    </source>
</evidence>
<dbReference type="InterPro" id="IPR001986">
    <property type="entry name" value="Enolpyruvate_Tfrase_dom"/>
</dbReference>
<dbReference type="GO" id="GO:0008760">
    <property type="term" value="F:UDP-N-acetylglucosamine 1-carboxyvinyltransferase activity"/>
    <property type="evidence" value="ECO:0007669"/>
    <property type="project" value="UniProtKB-UniRule"/>
</dbReference>
<dbReference type="GO" id="GO:0005737">
    <property type="term" value="C:cytoplasm"/>
    <property type="evidence" value="ECO:0007669"/>
    <property type="project" value="UniProtKB-SubCell"/>
</dbReference>
<dbReference type="GO" id="GO:0051301">
    <property type="term" value="P:cell division"/>
    <property type="evidence" value="ECO:0007669"/>
    <property type="project" value="UniProtKB-KW"/>
</dbReference>
<dbReference type="PANTHER" id="PTHR43783:SF1">
    <property type="entry name" value="UDP-N-ACETYLGLUCOSAMINE 1-CARBOXYVINYLTRANSFERASE"/>
    <property type="match status" value="1"/>
</dbReference>
<feature type="binding site" evidence="12">
    <location>
        <position position="327"/>
    </location>
    <ligand>
        <name>UDP-N-acetyl-alpha-D-glucosamine</name>
        <dbReference type="ChEBI" id="CHEBI:57705"/>
    </ligand>
</feature>
<keyword evidence="9 12" id="KW-0961">Cell wall biogenesis/degradation</keyword>
<evidence type="ECO:0000259" key="13">
    <source>
        <dbReference type="Pfam" id="PF00275"/>
    </source>
</evidence>
<dbReference type="PATRIC" id="fig|1618414.3.peg.50"/>
<accession>A0A0G0LGK9</accession>
<comment type="caution">
    <text evidence="12">Lacks conserved residue(s) required for the propagation of feature annotation.</text>
</comment>
<gene>
    <name evidence="12" type="primary">murA</name>
    <name evidence="14" type="ORF">UT12_C0001G0050</name>
</gene>
<evidence type="ECO:0000256" key="2">
    <source>
        <dbReference type="ARBA" id="ARBA00004752"/>
    </source>
</evidence>
<dbReference type="NCBIfam" id="TIGR01072">
    <property type="entry name" value="murA"/>
    <property type="match status" value="1"/>
</dbReference>
<evidence type="ECO:0000313" key="14">
    <source>
        <dbReference type="EMBL" id="KKQ90182.1"/>
    </source>
</evidence>
<evidence type="ECO:0000256" key="7">
    <source>
        <dbReference type="ARBA" id="ARBA00022984"/>
    </source>
</evidence>
<proteinExistence type="inferred from homology"/>
<evidence type="ECO:0000256" key="11">
    <source>
        <dbReference type="ARBA" id="ARBA00047527"/>
    </source>
</evidence>
<dbReference type="UniPathway" id="UPA00219"/>
<dbReference type="Pfam" id="PF00275">
    <property type="entry name" value="EPSP_synthase"/>
    <property type="match status" value="1"/>
</dbReference>
<comment type="catalytic activity">
    <reaction evidence="11 12">
        <text>phosphoenolpyruvate + UDP-N-acetyl-alpha-D-glucosamine = UDP-N-acetyl-3-O-(1-carboxyvinyl)-alpha-D-glucosamine + phosphate</text>
        <dbReference type="Rhea" id="RHEA:18681"/>
        <dbReference type="ChEBI" id="CHEBI:43474"/>
        <dbReference type="ChEBI" id="CHEBI:57705"/>
        <dbReference type="ChEBI" id="CHEBI:58702"/>
        <dbReference type="ChEBI" id="CHEBI:68483"/>
        <dbReference type="EC" id="2.5.1.7"/>
    </reaction>
</comment>
<reference evidence="14 15" key="1">
    <citation type="journal article" date="2015" name="Nature">
        <title>rRNA introns, odd ribosomes, and small enigmatic genomes across a large radiation of phyla.</title>
        <authorList>
            <person name="Brown C.T."/>
            <person name="Hug L.A."/>
            <person name="Thomas B.C."/>
            <person name="Sharon I."/>
            <person name="Castelle C.J."/>
            <person name="Singh A."/>
            <person name="Wilkins M.J."/>
            <person name="Williams K.H."/>
            <person name="Banfield J.F."/>
        </authorList>
    </citation>
    <scope>NUCLEOTIDE SEQUENCE [LARGE SCALE GENOMIC DNA]</scope>
</reference>
<evidence type="ECO:0000256" key="4">
    <source>
        <dbReference type="ARBA" id="ARBA00022618"/>
    </source>
</evidence>
<feature type="domain" description="Enolpyruvate transferase" evidence="13">
    <location>
        <begin position="7"/>
        <end position="407"/>
    </location>
</feature>
<dbReference type="EMBL" id="LBVP01000001">
    <property type="protein sequence ID" value="KKQ90182.1"/>
    <property type="molecule type" value="Genomic_DNA"/>
</dbReference>
<dbReference type="InterPro" id="IPR005750">
    <property type="entry name" value="UDP_GlcNAc_COvinyl_MurA"/>
</dbReference>
<dbReference type="InterPro" id="IPR036968">
    <property type="entry name" value="Enolpyruvate_Tfrase_sf"/>
</dbReference>
<feature type="binding site" evidence="12">
    <location>
        <position position="93"/>
    </location>
    <ligand>
        <name>UDP-N-acetyl-alpha-D-glucosamine</name>
        <dbReference type="ChEBI" id="CHEBI:57705"/>
    </ligand>
</feature>
<dbReference type="Gene3D" id="3.65.10.10">
    <property type="entry name" value="Enolpyruvate transferase domain"/>
    <property type="match status" value="2"/>
</dbReference>
<comment type="subcellular location">
    <subcellularLocation>
        <location evidence="1 12">Cytoplasm</location>
    </subcellularLocation>
</comment>
<sequence length="418" mass="44903">MAKLEITGGAKLSGQIKVAGNKNSVLPIMAACLLTEDTCVLENVPNISDVAIMAKLLEICGAKVSGVGTPKLTINCQTVKAADFPPLLTEKLRASVLLLGPLLSRVGRIKMGYPGGDIIGRRPLDSHIQAIEALGAKIEEKNNYFMANVAKLNGAEIFLQEASVTATENAVITASMAHGETIIKRAASEPHVVDLCQFLIKMGADISGVGTNVLKIMGVNKLFGTTHQIRPDHIEVGTFAILAAVTTGTIEISPIIKEDLDMILMTLSRFGVNYKVEKESLIVSDAKLKAQEKVVTDVWPGFPTDLIAPMIVLATQGEGATILHDWMYESRMFFVDKLLSMGAKVVIADPHRVLVYGPSKLRGQRLDTPDIRAGIALVIAALAAFGKSQIDKAELIERGYENIVERLSTLGAKIKKIS</sequence>
<dbReference type="GO" id="GO:0008360">
    <property type="term" value="P:regulation of cell shape"/>
    <property type="evidence" value="ECO:0007669"/>
    <property type="project" value="UniProtKB-KW"/>
</dbReference>
<feature type="active site" description="Proton donor" evidence="12">
    <location>
        <position position="117"/>
    </location>
</feature>
<dbReference type="GO" id="GO:0071555">
    <property type="term" value="P:cell wall organization"/>
    <property type="evidence" value="ECO:0007669"/>
    <property type="project" value="UniProtKB-KW"/>
</dbReference>
<comment type="function">
    <text evidence="12">Cell wall formation. Adds enolpyruvyl to UDP-N-acetylglucosamine.</text>
</comment>
<name>A0A0G0LGK9_9BACT</name>
<evidence type="ECO:0000256" key="5">
    <source>
        <dbReference type="ARBA" id="ARBA00022679"/>
    </source>
</evidence>
<organism evidence="14 15">
    <name type="scientific">Candidatus Curtissbacteria bacterium GW2011_GWC2_38_9</name>
    <dbReference type="NCBI Taxonomy" id="1618414"/>
    <lineage>
        <taxon>Bacteria</taxon>
        <taxon>Candidatus Curtissiibacteriota</taxon>
    </lineage>
</organism>
<dbReference type="InterPro" id="IPR050068">
    <property type="entry name" value="MurA_subfamily"/>
</dbReference>
<protein>
    <recommendedName>
        <fullName evidence="12">UDP-N-acetylglucosamine 1-carboxyvinyltransferase</fullName>
        <ecNumber evidence="12">2.5.1.7</ecNumber>
    </recommendedName>
    <alternativeName>
        <fullName evidence="12">Enoylpyruvate transferase</fullName>
    </alternativeName>
    <alternativeName>
        <fullName evidence="12">UDP-N-acetylglucosamine enolpyruvyl transferase</fullName>
        <shortName evidence="12">EPT</shortName>
    </alternativeName>
</protein>
<dbReference type="HAMAP" id="MF_00111">
    <property type="entry name" value="MurA"/>
    <property type="match status" value="1"/>
</dbReference>
<keyword evidence="7 12" id="KW-0573">Peptidoglycan synthesis</keyword>
<keyword evidence="6 12" id="KW-0133">Cell shape</keyword>
<keyword evidence="3 12" id="KW-0963">Cytoplasm</keyword>
<evidence type="ECO:0000313" key="15">
    <source>
        <dbReference type="Proteomes" id="UP000034893"/>
    </source>
</evidence>